<proteinExistence type="predicted"/>
<dbReference type="AlphaFoldDB" id="A0A6M3XXJ1"/>
<dbReference type="EMBL" id="MT145017">
    <property type="protein sequence ID" value="QJI02620.1"/>
    <property type="molecule type" value="Genomic_DNA"/>
</dbReference>
<reference evidence="2" key="1">
    <citation type="submission" date="2020-03" db="EMBL/GenBank/DDBJ databases">
        <title>The deep terrestrial virosphere.</title>
        <authorList>
            <person name="Holmfeldt K."/>
            <person name="Nilsson E."/>
            <person name="Simone D."/>
            <person name="Lopez-Fernandez M."/>
            <person name="Wu X."/>
            <person name="de Brujin I."/>
            <person name="Lundin D."/>
            <person name="Andersson A."/>
            <person name="Bertilsson S."/>
            <person name="Dopson M."/>
        </authorList>
    </citation>
    <scope>NUCLEOTIDE SEQUENCE</scope>
    <source>
        <strain evidence="1">MM415A03156</strain>
        <strain evidence="2">TM448B03474</strain>
    </source>
</reference>
<accession>A0A6M3XXJ1</accession>
<evidence type="ECO:0000313" key="2">
    <source>
        <dbReference type="EMBL" id="QJI02620.1"/>
    </source>
</evidence>
<name>A0A6M3XXJ1_9ZZZZ</name>
<evidence type="ECO:0000313" key="1">
    <source>
        <dbReference type="EMBL" id="QJA71488.1"/>
    </source>
</evidence>
<protein>
    <submittedName>
        <fullName evidence="2">Uncharacterized protein</fullName>
    </submittedName>
</protein>
<dbReference type="EMBL" id="MT141877">
    <property type="protein sequence ID" value="QJA71488.1"/>
    <property type="molecule type" value="Genomic_DNA"/>
</dbReference>
<sequence>MTDISKEFSELKQAIKMGYTRGRQKAIERALEQLEEVILSNQPERPWWKTYLNDIKVVFGGKDKLEV</sequence>
<organism evidence="2">
    <name type="scientific">viral metagenome</name>
    <dbReference type="NCBI Taxonomy" id="1070528"/>
    <lineage>
        <taxon>unclassified sequences</taxon>
        <taxon>metagenomes</taxon>
        <taxon>organismal metagenomes</taxon>
    </lineage>
</organism>
<gene>
    <name evidence="1" type="ORF">MM415A03156_0003</name>
    <name evidence="2" type="ORF">TM448B03474_0003</name>
</gene>